<dbReference type="Gene3D" id="3.40.366.10">
    <property type="entry name" value="Malonyl-Coenzyme A Acyl Carrier Protein, domain 2"/>
    <property type="match status" value="1"/>
</dbReference>
<evidence type="ECO:0000256" key="1">
    <source>
        <dbReference type="ARBA" id="ARBA00013258"/>
    </source>
</evidence>
<feature type="domain" description="Malonyl-CoA:ACP transacylase (MAT)" evidence="5">
    <location>
        <begin position="7"/>
        <end position="342"/>
    </location>
</feature>
<comment type="catalytic activity">
    <reaction evidence="4">
        <text>holo-[ACP] + malonyl-CoA = malonyl-[ACP] + CoA</text>
        <dbReference type="Rhea" id="RHEA:41792"/>
        <dbReference type="Rhea" id="RHEA-COMP:9623"/>
        <dbReference type="Rhea" id="RHEA-COMP:9685"/>
        <dbReference type="ChEBI" id="CHEBI:57287"/>
        <dbReference type="ChEBI" id="CHEBI:57384"/>
        <dbReference type="ChEBI" id="CHEBI:64479"/>
        <dbReference type="ChEBI" id="CHEBI:78449"/>
        <dbReference type="EC" id="2.3.1.39"/>
    </reaction>
</comment>
<evidence type="ECO:0000256" key="2">
    <source>
        <dbReference type="ARBA" id="ARBA00022679"/>
    </source>
</evidence>
<dbReference type="Pfam" id="PF00698">
    <property type="entry name" value="Acyl_transf_1"/>
    <property type="match status" value="1"/>
</dbReference>
<dbReference type="InterPro" id="IPR001227">
    <property type="entry name" value="Ac_transferase_dom_sf"/>
</dbReference>
<keyword evidence="7" id="KW-1185">Reference proteome</keyword>
<dbReference type="SMART" id="SM00827">
    <property type="entry name" value="PKS_AT"/>
    <property type="match status" value="1"/>
</dbReference>
<dbReference type="GO" id="GO:0004314">
    <property type="term" value="F:[acyl-carrier-protein] S-malonyltransferase activity"/>
    <property type="evidence" value="ECO:0007669"/>
    <property type="project" value="UniProtKB-EC"/>
</dbReference>
<organism evidence="6 7">
    <name type="scientific">Cohnella faecalis</name>
    <dbReference type="NCBI Taxonomy" id="2315694"/>
    <lineage>
        <taxon>Bacteria</taxon>
        <taxon>Bacillati</taxon>
        <taxon>Bacillota</taxon>
        <taxon>Bacilli</taxon>
        <taxon>Bacillales</taxon>
        <taxon>Paenibacillaceae</taxon>
        <taxon>Cohnella</taxon>
    </lineage>
</organism>
<proteinExistence type="predicted"/>
<sequence>MEKIAFLFPGQGAQYRGMFKTHWVRYPEVRQTFEEASDTLGLDLFSLCSEGTEEELTRPQNTQPALLTAGVAAYRAWTRETGVVPFALAGHSLGEYTALVCSGAIPFNETLAIVRQRGWLMKEAASAGKGGMLAVNGMTGPEAEALLSELPEFDGQLAVACYNSSRQQVLSGPEAAMMEVERKLTARGMKTIPLKVGAAFHGPSMADAARQLETFLRERAASIGTPRQPVVSNATALPYEEGAESIIRGLVLEMTEPVLWKQTMEYLRNQAMEAAIDFGPQRTMKHLLLQDDPAAVVYAFDFPEDHEKLFSPEWKARRRSRSNRRLLEACLVAAVATPNRNEDRMEYTEGAVKPYREIEELLRESERRGAEPTDDDVRAALELLTVILRTKRASEQEQLERTNAIAFEIHRKAGSL</sequence>
<dbReference type="EMBL" id="QXJM01000027">
    <property type="protein sequence ID" value="RIE04406.1"/>
    <property type="molecule type" value="Genomic_DNA"/>
</dbReference>
<dbReference type="PANTHER" id="PTHR42681:SF1">
    <property type="entry name" value="MALONYL-COA-ACYL CARRIER PROTEIN TRANSACYLASE, MITOCHONDRIAL"/>
    <property type="match status" value="1"/>
</dbReference>
<protein>
    <recommendedName>
        <fullName evidence="1">[acyl-carrier-protein] S-malonyltransferase</fullName>
        <ecNumber evidence="1">2.3.1.39</ecNumber>
    </recommendedName>
</protein>
<dbReference type="Gene3D" id="3.30.70.250">
    <property type="entry name" value="Malonyl-CoA ACP transacylase, ACP-binding"/>
    <property type="match status" value="1"/>
</dbReference>
<dbReference type="OrthoDB" id="9805460at2"/>
<dbReference type="PANTHER" id="PTHR42681">
    <property type="entry name" value="MALONYL-COA-ACYL CARRIER PROTEIN TRANSACYLASE, MITOCHONDRIAL"/>
    <property type="match status" value="1"/>
</dbReference>
<dbReference type="Proteomes" id="UP000266340">
    <property type="component" value="Unassembled WGS sequence"/>
</dbReference>
<dbReference type="SUPFAM" id="SSF52151">
    <property type="entry name" value="FabD/lysophospholipase-like"/>
    <property type="match status" value="1"/>
</dbReference>
<dbReference type="InterPro" id="IPR050858">
    <property type="entry name" value="Mal-CoA-ACP_Trans/PKS_FabD"/>
</dbReference>
<evidence type="ECO:0000256" key="3">
    <source>
        <dbReference type="ARBA" id="ARBA00023315"/>
    </source>
</evidence>
<name>A0A398CM31_9BACL</name>
<dbReference type="AlphaFoldDB" id="A0A398CM31"/>
<gene>
    <name evidence="6" type="ORF">D3H35_07420</name>
</gene>
<dbReference type="GO" id="GO:0005829">
    <property type="term" value="C:cytosol"/>
    <property type="evidence" value="ECO:0007669"/>
    <property type="project" value="TreeGrafter"/>
</dbReference>
<evidence type="ECO:0000256" key="4">
    <source>
        <dbReference type="ARBA" id="ARBA00048462"/>
    </source>
</evidence>
<evidence type="ECO:0000259" key="5">
    <source>
        <dbReference type="SMART" id="SM00827"/>
    </source>
</evidence>
<evidence type="ECO:0000313" key="6">
    <source>
        <dbReference type="EMBL" id="RIE04406.1"/>
    </source>
</evidence>
<dbReference type="InterPro" id="IPR016036">
    <property type="entry name" value="Malonyl_transacylase_ACP-bd"/>
</dbReference>
<dbReference type="InterPro" id="IPR014043">
    <property type="entry name" value="Acyl_transferase_dom"/>
</dbReference>
<comment type="caution">
    <text evidence="6">The sequence shown here is derived from an EMBL/GenBank/DDBJ whole genome shotgun (WGS) entry which is preliminary data.</text>
</comment>
<dbReference type="EC" id="2.3.1.39" evidence="1"/>
<keyword evidence="2 6" id="KW-0808">Transferase</keyword>
<keyword evidence="3" id="KW-0012">Acyltransferase</keyword>
<dbReference type="InterPro" id="IPR016035">
    <property type="entry name" value="Acyl_Trfase/lysoPLipase"/>
</dbReference>
<dbReference type="SUPFAM" id="SSF55048">
    <property type="entry name" value="Probable ACP-binding domain of malonyl-CoA ACP transacylase"/>
    <property type="match status" value="1"/>
</dbReference>
<reference evidence="6 7" key="1">
    <citation type="submission" date="2018-09" db="EMBL/GenBank/DDBJ databases">
        <title>Cohnella cavernae sp. nov., isolated from a karst cave.</title>
        <authorList>
            <person name="Zhu H."/>
        </authorList>
    </citation>
    <scope>NUCLEOTIDE SEQUENCE [LARGE SCALE GENOMIC DNA]</scope>
    <source>
        <strain evidence="6 7">K2E09-144</strain>
    </source>
</reference>
<evidence type="ECO:0000313" key="7">
    <source>
        <dbReference type="Proteomes" id="UP000266340"/>
    </source>
</evidence>
<accession>A0A398CM31</accession>
<dbReference type="GO" id="GO:0006633">
    <property type="term" value="P:fatty acid biosynthetic process"/>
    <property type="evidence" value="ECO:0007669"/>
    <property type="project" value="TreeGrafter"/>
</dbReference>
<dbReference type="RefSeq" id="WP_119148445.1">
    <property type="nucleotide sequence ID" value="NZ_JBHSOV010000024.1"/>
</dbReference>